<comment type="caution">
    <text evidence="1">The sequence shown here is derived from an EMBL/GenBank/DDBJ whole genome shotgun (WGS) entry which is preliminary data.</text>
</comment>
<evidence type="ECO:0000313" key="2">
    <source>
        <dbReference type="Proteomes" id="UP001159363"/>
    </source>
</evidence>
<evidence type="ECO:0000313" key="1">
    <source>
        <dbReference type="EMBL" id="KAJ8866801.1"/>
    </source>
</evidence>
<organism evidence="1 2">
    <name type="scientific">Dryococelus australis</name>
    <dbReference type="NCBI Taxonomy" id="614101"/>
    <lineage>
        <taxon>Eukaryota</taxon>
        <taxon>Metazoa</taxon>
        <taxon>Ecdysozoa</taxon>
        <taxon>Arthropoda</taxon>
        <taxon>Hexapoda</taxon>
        <taxon>Insecta</taxon>
        <taxon>Pterygota</taxon>
        <taxon>Neoptera</taxon>
        <taxon>Polyneoptera</taxon>
        <taxon>Phasmatodea</taxon>
        <taxon>Verophasmatodea</taxon>
        <taxon>Anareolatae</taxon>
        <taxon>Phasmatidae</taxon>
        <taxon>Eurycanthinae</taxon>
        <taxon>Dryococelus</taxon>
    </lineage>
</organism>
<reference evidence="1 2" key="1">
    <citation type="submission" date="2023-02" db="EMBL/GenBank/DDBJ databases">
        <title>LHISI_Scaffold_Assembly.</title>
        <authorList>
            <person name="Stuart O.P."/>
            <person name="Cleave R."/>
            <person name="Magrath M.J.L."/>
            <person name="Mikheyev A.S."/>
        </authorList>
    </citation>
    <scope>NUCLEOTIDE SEQUENCE [LARGE SCALE GENOMIC DNA]</scope>
    <source>
        <strain evidence="1">Daus_M_001</strain>
        <tissue evidence="1">Leg muscle</tissue>
    </source>
</reference>
<keyword evidence="2" id="KW-1185">Reference proteome</keyword>
<dbReference type="EMBL" id="JARBHB010000016">
    <property type="protein sequence ID" value="KAJ8866801.1"/>
    <property type="molecule type" value="Genomic_DNA"/>
</dbReference>
<dbReference type="Proteomes" id="UP001159363">
    <property type="component" value="Chromosome 15"/>
</dbReference>
<sequence length="227" mass="25785">MSNAVQGRKLNTQCNFFISNCYESGNFLKQWINSLIAFGLFIDEQISILQVMGNETANMRILQPKCLMPFQKGILVTINPLREMREFLNVRYSLKFILTSRLNQDVLESFFYFLRVRSVGHGKKNPTAVDFKYRLRLLLIGYEMPLPVGACVSDGSLADKPYLTSQMFISLNTCQEERVQNTTEHQSCDVSFPDMTTEENEALCHVAGYLAHSTSDRSPASDVPANE</sequence>
<name>A0ABQ9G5P5_9NEOP</name>
<gene>
    <name evidence="1" type="ORF">PR048_032662</name>
</gene>
<protein>
    <submittedName>
        <fullName evidence="1">Uncharacterized protein</fullName>
    </submittedName>
</protein>
<accession>A0ABQ9G5P5</accession>
<feature type="non-terminal residue" evidence="1">
    <location>
        <position position="227"/>
    </location>
</feature>
<proteinExistence type="predicted"/>